<evidence type="ECO:0000313" key="3">
    <source>
        <dbReference type="Proteomes" id="UP000595074"/>
    </source>
</evidence>
<feature type="transmembrane region" description="Helical" evidence="1">
    <location>
        <begin position="23"/>
        <end position="40"/>
    </location>
</feature>
<sequence length="74" mass="8542">MCLIVTILMLVLSIQNLINHQWSIGILQLVIAIGFTIILGRNIQMSRCERTGECSGCTLPNWLTRWFRKRDSDH</sequence>
<protein>
    <submittedName>
        <fullName evidence="2">Uncharacterized protein</fullName>
    </submittedName>
</protein>
<keyword evidence="1" id="KW-1133">Transmembrane helix</keyword>
<keyword evidence="3" id="KW-1185">Reference proteome</keyword>
<dbReference type="Proteomes" id="UP000595074">
    <property type="component" value="Chromosome"/>
</dbReference>
<reference evidence="2 3" key="1">
    <citation type="submission" date="2020-10" db="EMBL/GenBank/DDBJ databases">
        <title>The genome of sulfurovum sp.</title>
        <authorList>
            <person name="Xie S."/>
            <person name="Shao Z."/>
            <person name="Jiang L."/>
        </authorList>
    </citation>
    <scope>NUCLEOTIDE SEQUENCE [LARGE SCALE GENOMIC DNA]</scope>
    <source>
        <strain evidence="2 3">ST-419</strain>
    </source>
</reference>
<gene>
    <name evidence="2" type="ORF">IMZ28_02965</name>
</gene>
<dbReference type="EMBL" id="CP063164">
    <property type="protein sequence ID" value="QOR62455.1"/>
    <property type="molecule type" value="Genomic_DNA"/>
</dbReference>
<dbReference type="RefSeq" id="WP_197549261.1">
    <property type="nucleotide sequence ID" value="NZ_CP063164.1"/>
</dbReference>
<evidence type="ECO:0000313" key="2">
    <source>
        <dbReference type="EMBL" id="QOR62455.1"/>
    </source>
</evidence>
<accession>A0A7M1S4V3</accession>
<proteinExistence type="predicted"/>
<dbReference type="AlphaFoldDB" id="A0A7M1S4V3"/>
<organism evidence="2 3">
    <name type="scientific">Sulfurovum indicum</name>
    <dbReference type="NCBI Taxonomy" id="2779528"/>
    <lineage>
        <taxon>Bacteria</taxon>
        <taxon>Pseudomonadati</taxon>
        <taxon>Campylobacterota</taxon>
        <taxon>Epsilonproteobacteria</taxon>
        <taxon>Campylobacterales</taxon>
        <taxon>Sulfurovaceae</taxon>
        <taxon>Sulfurovum</taxon>
    </lineage>
</organism>
<name>A0A7M1S4V3_9BACT</name>
<dbReference type="KEGG" id="sinu:IMZ28_02965"/>
<keyword evidence="1" id="KW-0812">Transmembrane</keyword>
<keyword evidence="1" id="KW-0472">Membrane</keyword>
<evidence type="ECO:0000256" key="1">
    <source>
        <dbReference type="SAM" id="Phobius"/>
    </source>
</evidence>